<comment type="caution">
    <text evidence="2">The sequence shown here is derived from an EMBL/GenBank/DDBJ whole genome shotgun (WGS) entry which is preliminary data.</text>
</comment>
<name>A0AAE1J339_9FABA</name>
<proteinExistence type="predicted"/>
<protein>
    <recommendedName>
        <fullName evidence="4">Cadmium-induced protein AS8</fullName>
    </recommendedName>
</protein>
<evidence type="ECO:0008006" key="4">
    <source>
        <dbReference type="Google" id="ProtNLM"/>
    </source>
</evidence>
<dbReference type="Proteomes" id="UP001293593">
    <property type="component" value="Unassembled WGS sequence"/>
</dbReference>
<keyword evidence="3" id="KW-1185">Reference proteome</keyword>
<dbReference type="PANTHER" id="PTHR36778:SF1">
    <property type="entry name" value="CADMIUM-INDUCED PROTEIN AS8"/>
    <property type="match status" value="1"/>
</dbReference>
<reference evidence="2" key="1">
    <citation type="submission" date="2023-10" db="EMBL/GenBank/DDBJ databases">
        <title>Chromosome-level genome of the transformable northern wattle, Acacia crassicarpa.</title>
        <authorList>
            <person name="Massaro I."/>
            <person name="Sinha N.R."/>
            <person name="Poethig S."/>
            <person name="Leichty A.R."/>
        </authorList>
    </citation>
    <scope>NUCLEOTIDE SEQUENCE</scope>
    <source>
        <strain evidence="2">Acra3RX</strain>
        <tissue evidence="2">Leaf</tissue>
    </source>
</reference>
<feature type="transmembrane region" description="Helical" evidence="1">
    <location>
        <begin position="43"/>
        <end position="67"/>
    </location>
</feature>
<organism evidence="2 3">
    <name type="scientific">Acacia crassicarpa</name>
    <name type="common">northern wattle</name>
    <dbReference type="NCBI Taxonomy" id="499986"/>
    <lineage>
        <taxon>Eukaryota</taxon>
        <taxon>Viridiplantae</taxon>
        <taxon>Streptophyta</taxon>
        <taxon>Embryophyta</taxon>
        <taxon>Tracheophyta</taxon>
        <taxon>Spermatophyta</taxon>
        <taxon>Magnoliopsida</taxon>
        <taxon>eudicotyledons</taxon>
        <taxon>Gunneridae</taxon>
        <taxon>Pentapetalae</taxon>
        <taxon>rosids</taxon>
        <taxon>fabids</taxon>
        <taxon>Fabales</taxon>
        <taxon>Fabaceae</taxon>
        <taxon>Caesalpinioideae</taxon>
        <taxon>mimosoid clade</taxon>
        <taxon>Acacieae</taxon>
        <taxon>Acacia</taxon>
    </lineage>
</organism>
<gene>
    <name evidence="2" type="ORF">QN277_004513</name>
</gene>
<dbReference type="InterPro" id="IPR037735">
    <property type="entry name" value="AS8-like"/>
</dbReference>
<evidence type="ECO:0000313" key="2">
    <source>
        <dbReference type="EMBL" id="KAK4261527.1"/>
    </source>
</evidence>
<feature type="transmembrane region" description="Helical" evidence="1">
    <location>
        <begin position="20"/>
        <end position="37"/>
    </location>
</feature>
<evidence type="ECO:0000313" key="3">
    <source>
        <dbReference type="Proteomes" id="UP001293593"/>
    </source>
</evidence>
<dbReference type="AlphaFoldDB" id="A0AAE1J339"/>
<sequence>MKGLVKRYKRWNPVHPTSGAFWGMGVGIGCGIGWGPGFGPEAIGYVGAGCGIGFSVGFTLAGLGVGFPVNFLFQVPYCATMATRDAALKLVGLSSLLSKKHFAGNGWPGIAPHISEPEREASERFSSFEQQHLSVNATDFFEKKNSLPVLATSACESVRALNTQLFSCHRGVRENSDPTLIQLGYGSIVEGLDSQSSMTMQRTFCQEPPPASKKPSLVLITPYCINSHNYLQWLSRLMSARDRGKAYKLTRSAALYGVHDPKYGTWEAENSLLQSWLINSMTIDTGKNFLLYKIAHDAWTGEKTSYSPVKNKAILFDIECSLHDFRQGNLDVTQYYNVLERHWQLLDLYDIHQWYCETDAQYYNALKEEKRVYKFLIGLDPIFEKIRNHILSLDTLPTLEEAFFEVKREESRNKLTPNTHTAYDVLESSALVPKGAHSNGYKLKNSVSPWCAHCHTKKVNGKLHGRPANMKGKPRLRNVYIW</sequence>
<keyword evidence="1" id="KW-0472">Membrane</keyword>
<keyword evidence="1" id="KW-1133">Transmembrane helix</keyword>
<evidence type="ECO:0000256" key="1">
    <source>
        <dbReference type="SAM" id="Phobius"/>
    </source>
</evidence>
<dbReference type="PANTHER" id="PTHR36778">
    <property type="entry name" value="CADMIUM-INDUCED PROTEIN AS8"/>
    <property type="match status" value="1"/>
</dbReference>
<accession>A0AAE1J339</accession>
<dbReference type="EMBL" id="JAWXYG010000010">
    <property type="protein sequence ID" value="KAK4261527.1"/>
    <property type="molecule type" value="Genomic_DNA"/>
</dbReference>
<dbReference type="PROSITE" id="PS51257">
    <property type="entry name" value="PROKAR_LIPOPROTEIN"/>
    <property type="match status" value="1"/>
</dbReference>
<keyword evidence="1" id="KW-0812">Transmembrane</keyword>